<dbReference type="Gene3D" id="3.90.1310.10">
    <property type="entry name" value="Penicillin-binding protein 2a (Domain 2)"/>
    <property type="match status" value="1"/>
</dbReference>
<name>A0A8J8SHA2_9FIRM</name>
<dbReference type="Pfam" id="PF00905">
    <property type="entry name" value="Transpeptidase"/>
    <property type="match status" value="1"/>
</dbReference>
<feature type="domain" description="Penicillin-binding protein dimerisation" evidence="6">
    <location>
        <begin position="63"/>
        <end position="209"/>
    </location>
</feature>
<dbReference type="SUPFAM" id="SSF56601">
    <property type="entry name" value="beta-lactamase/transpeptidase-like"/>
    <property type="match status" value="1"/>
</dbReference>
<dbReference type="AlphaFoldDB" id="A0A8J8SHA2"/>
<comment type="subcellular location">
    <subcellularLocation>
        <location evidence="1">Membrane</location>
    </subcellularLocation>
</comment>
<evidence type="ECO:0000256" key="4">
    <source>
        <dbReference type="SAM" id="MobiDB-lite"/>
    </source>
</evidence>
<dbReference type="SUPFAM" id="SSF56519">
    <property type="entry name" value="Penicillin binding protein dimerisation domain"/>
    <property type="match status" value="1"/>
</dbReference>
<dbReference type="EMBL" id="CP058649">
    <property type="protein sequence ID" value="QUI23202.1"/>
    <property type="molecule type" value="Genomic_DNA"/>
</dbReference>
<keyword evidence="3" id="KW-0472">Membrane</keyword>
<dbReference type="Gene3D" id="3.40.710.10">
    <property type="entry name" value="DD-peptidase/beta-lactamase superfamily"/>
    <property type="match status" value="1"/>
</dbReference>
<dbReference type="GO" id="GO:0005886">
    <property type="term" value="C:plasma membrane"/>
    <property type="evidence" value="ECO:0007669"/>
    <property type="project" value="TreeGrafter"/>
</dbReference>
<dbReference type="Pfam" id="PF03717">
    <property type="entry name" value="PBP_dimer"/>
    <property type="match status" value="1"/>
</dbReference>
<dbReference type="InterPro" id="IPR005311">
    <property type="entry name" value="PBP_dimer"/>
</dbReference>
<evidence type="ECO:0000256" key="1">
    <source>
        <dbReference type="ARBA" id="ARBA00004370"/>
    </source>
</evidence>
<sequence>MKSKKFLTYPMKRKLVFLFFVFICGLAALTVRIYSIVTSEGSTYGKSVLSQKVNNSVRYNQLIDPKRGTIYDRNGRVFAESKKVYHIIFDPGVLSRCDEEDRDETVNFLVDSFGVLKTKLEDLVENKSYSNYELVAKNLDYNDIEEEYEIIKKGTYKGLYLQEVYNRYYPGDNMLSDALGFVNKNNQGSWGVEETYDNELKGEEGRAFGVINDGHYIQNKYVKPQNGNDVVLTIDQTLQYYVEKAIKENLETTPKNVYAIATNPQNGEILAMASYPDFNLNDPYDLDAFLTEEEQNNMTQEEKTNFLYGLWNNFNISGTYEPGSTFKPFVMAMAIEEKKISLNTKYMCKGSKYVGGWNIACWERGGHGEQTWVEALENSCNVAMMDIAVAIGGEVFEKYMGLFGFTNRTNIDLIGEAEPQMHEEKSMGPVELATSSFGQSFNITPIQLMTSFGSLVNGGYIYEPHIVKKIVNPNGNVVSATSKRQLRQPISTETAQMIKDALRSVVENGTGKGVQIAGYDIGGKSGTAEKLPRDAEKHMVSFMATAPVDNPELLLLVIVDEPDVKKPRSIYAQKIVKQIMEDALPYMNLYPRTGETVEPLIFELDGDTEHEGVEGENSPTQGNDAEGENGHGSDGEDSNDTSNDTNENRTEGDSNTATGE</sequence>
<evidence type="ECO:0000313" key="8">
    <source>
        <dbReference type="Proteomes" id="UP000683246"/>
    </source>
</evidence>
<dbReference type="InterPro" id="IPR050515">
    <property type="entry name" value="Beta-lactam/transpept"/>
</dbReference>
<evidence type="ECO:0000259" key="5">
    <source>
        <dbReference type="Pfam" id="PF00905"/>
    </source>
</evidence>
<keyword evidence="8" id="KW-1185">Reference proteome</keyword>
<dbReference type="PANTHER" id="PTHR30627">
    <property type="entry name" value="PEPTIDOGLYCAN D,D-TRANSPEPTIDASE"/>
    <property type="match status" value="1"/>
</dbReference>
<feature type="region of interest" description="Disordered" evidence="4">
    <location>
        <begin position="609"/>
        <end position="660"/>
    </location>
</feature>
<feature type="domain" description="Penicillin-binding protein transpeptidase" evidence="5">
    <location>
        <begin position="258"/>
        <end position="581"/>
    </location>
</feature>
<dbReference type="InterPro" id="IPR012338">
    <property type="entry name" value="Beta-lactam/transpept-like"/>
</dbReference>
<protein>
    <submittedName>
        <fullName evidence="7">Penicillin-binding protein 2</fullName>
    </submittedName>
</protein>
<dbReference type="PANTHER" id="PTHR30627:SF1">
    <property type="entry name" value="PEPTIDOGLYCAN D,D-TRANSPEPTIDASE FTSI"/>
    <property type="match status" value="1"/>
</dbReference>
<dbReference type="GO" id="GO:0008658">
    <property type="term" value="F:penicillin binding"/>
    <property type="evidence" value="ECO:0007669"/>
    <property type="project" value="InterPro"/>
</dbReference>
<dbReference type="Proteomes" id="UP000683246">
    <property type="component" value="Chromosome"/>
</dbReference>
<dbReference type="KEGG" id="vpy:HZI73_13280"/>
<evidence type="ECO:0000313" key="7">
    <source>
        <dbReference type="EMBL" id="QUI23202.1"/>
    </source>
</evidence>
<organism evidence="7 8">
    <name type="scientific">Vallitalea pronyensis</name>
    <dbReference type="NCBI Taxonomy" id="1348613"/>
    <lineage>
        <taxon>Bacteria</taxon>
        <taxon>Bacillati</taxon>
        <taxon>Bacillota</taxon>
        <taxon>Clostridia</taxon>
        <taxon>Lachnospirales</taxon>
        <taxon>Vallitaleaceae</taxon>
        <taxon>Vallitalea</taxon>
    </lineage>
</organism>
<dbReference type="InterPro" id="IPR036138">
    <property type="entry name" value="PBP_dimer_sf"/>
</dbReference>
<gene>
    <name evidence="7" type="ORF">HZI73_13280</name>
</gene>
<dbReference type="GO" id="GO:0071555">
    <property type="term" value="P:cell wall organization"/>
    <property type="evidence" value="ECO:0007669"/>
    <property type="project" value="TreeGrafter"/>
</dbReference>
<evidence type="ECO:0000259" key="6">
    <source>
        <dbReference type="Pfam" id="PF03717"/>
    </source>
</evidence>
<dbReference type="InterPro" id="IPR001460">
    <property type="entry name" value="PCN-bd_Tpept"/>
</dbReference>
<reference evidence="7" key="1">
    <citation type="submission" date="2020-07" db="EMBL/GenBank/DDBJ databases">
        <title>Vallitalea pronyensis genome.</title>
        <authorList>
            <person name="Postec A."/>
        </authorList>
    </citation>
    <scope>NUCLEOTIDE SEQUENCE</scope>
    <source>
        <strain evidence="7">FatNI3</strain>
    </source>
</reference>
<accession>A0A8J8SHA2</accession>
<dbReference type="RefSeq" id="WP_212693881.1">
    <property type="nucleotide sequence ID" value="NZ_CP058649.1"/>
</dbReference>
<proteinExistence type="inferred from homology"/>
<comment type="similarity">
    <text evidence="2">Belongs to the transpeptidase family.</text>
</comment>
<evidence type="ECO:0000256" key="2">
    <source>
        <dbReference type="ARBA" id="ARBA00007171"/>
    </source>
</evidence>
<evidence type="ECO:0000256" key="3">
    <source>
        <dbReference type="ARBA" id="ARBA00023136"/>
    </source>
</evidence>